<comment type="caution">
    <text evidence="1">The sequence shown here is derived from an EMBL/GenBank/DDBJ whole genome shotgun (WGS) entry which is preliminary data.</text>
</comment>
<name>A0A9X2M036_STRMQ</name>
<sequence>MMEELAAGGYPVIAVGCPSVATVLQVTDGGRTERDLQPGHEN</sequence>
<keyword evidence="2" id="KW-1185">Reference proteome</keyword>
<dbReference type="AlphaFoldDB" id="A0A9X2M036"/>
<dbReference type="EMBL" id="JANIIC010000041">
    <property type="protein sequence ID" value="MCQ8833206.1"/>
    <property type="molecule type" value="Genomic_DNA"/>
</dbReference>
<protein>
    <submittedName>
        <fullName evidence="1">Uncharacterized protein</fullName>
    </submittedName>
</protein>
<organism evidence="1 2">
    <name type="scientific">Streptomyces malaysiensis subsp. samsunensis</name>
    <dbReference type="NCBI Taxonomy" id="459658"/>
    <lineage>
        <taxon>Bacteria</taxon>
        <taxon>Bacillati</taxon>
        <taxon>Actinomycetota</taxon>
        <taxon>Actinomycetes</taxon>
        <taxon>Kitasatosporales</taxon>
        <taxon>Streptomycetaceae</taxon>
        <taxon>Streptomyces</taxon>
        <taxon>Streptomyces violaceusniger group</taxon>
    </lineage>
</organism>
<reference evidence="1" key="1">
    <citation type="submission" date="2022-06" db="EMBL/GenBank/DDBJ databases">
        <title>WGS of actinobacteria.</title>
        <authorList>
            <person name="Thawai C."/>
        </authorList>
    </citation>
    <scope>NUCLEOTIDE SEQUENCE</scope>
    <source>
        <strain evidence="1">DSM 42010</strain>
    </source>
</reference>
<proteinExistence type="predicted"/>
<gene>
    <name evidence="1" type="ORF">NQU54_30170</name>
</gene>
<dbReference type="Proteomes" id="UP001142400">
    <property type="component" value="Unassembled WGS sequence"/>
</dbReference>
<dbReference type="RefSeq" id="WP_257633809.1">
    <property type="nucleotide sequence ID" value="NZ_JANIIC010000041.1"/>
</dbReference>
<accession>A0A9X2M036</accession>
<evidence type="ECO:0000313" key="1">
    <source>
        <dbReference type="EMBL" id="MCQ8833206.1"/>
    </source>
</evidence>
<evidence type="ECO:0000313" key="2">
    <source>
        <dbReference type="Proteomes" id="UP001142400"/>
    </source>
</evidence>